<gene>
    <name evidence="3" type="ORF">GCM10010123_00800</name>
</gene>
<dbReference type="PANTHER" id="PTHR33677">
    <property type="entry name" value="TRANSCRIPTIONAL REPRESSOR FRMR-RELATED"/>
    <property type="match status" value="1"/>
</dbReference>
<comment type="similarity">
    <text evidence="1">Belongs to the CsoR family.</text>
</comment>
<keyword evidence="4" id="KW-1185">Reference proteome</keyword>
<dbReference type="InterPro" id="IPR003735">
    <property type="entry name" value="Metal_Tscrpt_repr"/>
</dbReference>
<dbReference type="GO" id="GO:0046872">
    <property type="term" value="F:metal ion binding"/>
    <property type="evidence" value="ECO:0007669"/>
    <property type="project" value="InterPro"/>
</dbReference>
<dbReference type="Proteomes" id="UP000649739">
    <property type="component" value="Unassembled WGS sequence"/>
</dbReference>
<comment type="caution">
    <text evidence="3">The sequence shown here is derived from an EMBL/GenBank/DDBJ whole genome shotgun (WGS) entry which is preliminary data.</text>
</comment>
<dbReference type="AlphaFoldDB" id="A0A8J3F7X9"/>
<organism evidence="3 4">
    <name type="scientific">Pilimelia anulata</name>
    <dbReference type="NCBI Taxonomy" id="53371"/>
    <lineage>
        <taxon>Bacteria</taxon>
        <taxon>Bacillati</taxon>
        <taxon>Actinomycetota</taxon>
        <taxon>Actinomycetes</taxon>
        <taxon>Micromonosporales</taxon>
        <taxon>Micromonosporaceae</taxon>
        <taxon>Pilimelia</taxon>
    </lineage>
</organism>
<sequence length="99" mass="10786">MAAMTAPQRGYSATKEQLLARLRRIEGQVRGIEKMVDEDRYCIDVLTQISAIQAALDKVGLGLLDGHARHCMREGAAAGRADELTAEMMAAVGRLMKRG</sequence>
<dbReference type="GO" id="GO:0003677">
    <property type="term" value="F:DNA binding"/>
    <property type="evidence" value="ECO:0007669"/>
    <property type="project" value="InterPro"/>
</dbReference>
<evidence type="ECO:0000256" key="1">
    <source>
        <dbReference type="ARBA" id="ARBA00005428"/>
    </source>
</evidence>
<evidence type="ECO:0000313" key="3">
    <source>
        <dbReference type="EMBL" id="GGJ74695.1"/>
    </source>
</evidence>
<dbReference type="InterPro" id="IPR038390">
    <property type="entry name" value="Metal_Tscrpt_repr_sf"/>
</dbReference>
<dbReference type="Gene3D" id="1.20.58.1000">
    <property type="entry name" value="Metal-sensitive repressor, helix protomer"/>
    <property type="match status" value="1"/>
</dbReference>
<evidence type="ECO:0000256" key="2">
    <source>
        <dbReference type="ARBA" id="ARBA00023008"/>
    </source>
</evidence>
<accession>A0A8J3F7X9</accession>
<dbReference type="Pfam" id="PF02583">
    <property type="entry name" value="Trns_repr_metal"/>
    <property type="match status" value="1"/>
</dbReference>
<keyword evidence="2" id="KW-0186">Copper</keyword>
<reference evidence="3" key="1">
    <citation type="journal article" date="2014" name="Int. J. Syst. Evol. Microbiol.">
        <title>Complete genome sequence of Corynebacterium casei LMG S-19264T (=DSM 44701T), isolated from a smear-ripened cheese.</title>
        <authorList>
            <consortium name="US DOE Joint Genome Institute (JGI-PGF)"/>
            <person name="Walter F."/>
            <person name="Albersmeier A."/>
            <person name="Kalinowski J."/>
            <person name="Ruckert C."/>
        </authorList>
    </citation>
    <scope>NUCLEOTIDE SEQUENCE</scope>
    <source>
        <strain evidence="3">JCM 3090</strain>
    </source>
</reference>
<name>A0A8J3F7X9_9ACTN</name>
<dbReference type="EMBL" id="BMQB01000001">
    <property type="protein sequence ID" value="GGJ74695.1"/>
    <property type="molecule type" value="Genomic_DNA"/>
</dbReference>
<dbReference type="GO" id="GO:0045892">
    <property type="term" value="P:negative regulation of DNA-templated transcription"/>
    <property type="evidence" value="ECO:0007669"/>
    <property type="project" value="UniProtKB-ARBA"/>
</dbReference>
<dbReference type="PANTHER" id="PTHR33677:SF3">
    <property type="entry name" value="COPPER-SENSING TRANSCRIPTIONAL REPRESSOR RICR"/>
    <property type="match status" value="1"/>
</dbReference>
<reference evidence="3" key="2">
    <citation type="submission" date="2020-09" db="EMBL/GenBank/DDBJ databases">
        <authorList>
            <person name="Sun Q."/>
            <person name="Ohkuma M."/>
        </authorList>
    </citation>
    <scope>NUCLEOTIDE SEQUENCE</scope>
    <source>
        <strain evidence="3">JCM 3090</strain>
    </source>
</reference>
<evidence type="ECO:0000313" key="4">
    <source>
        <dbReference type="Proteomes" id="UP000649739"/>
    </source>
</evidence>
<protein>
    <submittedName>
        <fullName evidence="3">Uncharacterized protein</fullName>
    </submittedName>
</protein>
<dbReference type="CDD" id="cd10148">
    <property type="entry name" value="CsoR-like_DUF156"/>
    <property type="match status" value="1"/>
</dbReference>
<proteinExistence type="inferred from homology"/>